<dbReference type="InterPro" id="IPR050708">
    <property type="entry name" value="T6SS_VgrG/RHS"/>
</dbReference>
<dbReference type="PANTHER" id="PTHR32305">
    <property type="match status" value="1"/>
</dbReference>
<dbReference type="PANTHER" id="PTHR32305:SF15">
    <property type="entry name" value="PROTEIN RHSA-RELATED"/>
    <property type="match status" value="1"/>
</dbReference>
<dbReference type="InterPro" id="IPR022385">
    <property type="entry name" value="Rhs_assc_core"/>
</dbReference>
<dbReference type="NCBIfam" id="TIGR03696">
    <property type="entry name" value="Rhs_assc_core"/>
    <property type="match status" value="1"/>
</dbReference>
<dbReference type="AlphaFoldDB" id="A0A0B1Z5B3"/>
<dbReference type="OrthoDB" id="7056038at2"/>
<gene>
    <name evidence="1" type="ORF">JZ00_11530</name>
</gene>
<dbReference type="Proteomes" id="UP000030949">
    <property type="component" value="Unassembled WGS sequence"/>
</dbReference>
<sequence length="941" mass="102641">MTNVHARTPDIVAVDGRGLPVRQIGYLRSQASAPAVALIARQHFDGAGRLAEQWDPRLFGHAPRPNQSMIYDLQGEPLHIDSVDAGWRLILPGLAGAPLLHWDARGNRWRVHHDSQLRPVALDENSDLNVETFTYGDAAQDAGHNLRGQLLEQVDPSGTLRCDSYGLAGLPLRQARTFTDSSVHATERILDAFGAPVSQTDAGGHRQHLRLDVAGQLKAVDLQLKLDAAPQPIMLAAHYNAAGQIERQDTANGVSSRWVHDPVDGRLCTFQAGKPGADLRQDLTYLYDLVGNVVRIDDRTVATVHFANQRVDGHREFTYDSLYRLVGASGFEGQAPHLQPGLPTPIIPIDPGPRFNYSQQYEYDSGNNLTRLRHIRDGNNHTRIMRIDPNSNRGMRWAGGDPNPDFDTLFDAHGNQSFLQAGTPPLAWNSRDQLSRVTMIKRDSGLGDDEETYLYSQGERVGKTHTTITTVQETRYLDGLELHTSNGGEILHVISLELAYGSVRCLHWEAGQPGGIEADQLRFSLDEPHGSCTLELDRHGELISLEFYYPFGGTAWRAGRSLIEVGYKTIRYSGKELDASGLYHFGARYYAPWLQRWISADPAGDVDGLNLYGFVANNPTTYADDGGLMRLLKVETPAQRDMRKAAAKERQLQHNAKLKLSIGVARFTDILKMSTRRAIDAQTQLANHRSGSALFRSSTRRIGSHLAAQGASYGVGIGMGIAGAAFGSVAGPGGTALGAIIGFTVTKAVSIGLDYALENAGIGASVKFKSKKLDPIRIVKKGEYHVMDSLEYVRKKGADLIDATASPTKKGLWKLTKEGVNTGTSTALKASATAGGSEISAMVKTAMGAIEIVHEIIGAGRALTEEKIDLADQYINGLINLLNEEMAVVDKLFDDAGLEAINTYVPLEKMVGPSNGITRRGLRRGMEAAIGHLKQTQSMLR</sequence>
<accession>A0A0B1Z5B3</accession>
<comment type="caution">
    <text evidence="1">The sequence shown here is derived from an EMBL/GenBank/DDBJ whole genome shotgun (WGS) entry which is preliminary data.</text>
</comment>
<dbReference type="EMBL" id="JQGJ01000006">
    <property type="protein sequence ID" value="KHK64391.1"/>
    <property type="molecule type" value="Genomic_DNA"/>
</dbReference>
<name>A0A0B1Z5B3_9PSED</name>
<protein>
    <submittedName>
        <fullName evidence="1">Insecticidal toxin complex protein TccC2</fullName>
    </submittedName>
</protein>
<evidence type="ECO:0000313" key="1">
    <source>
        <dbReference type="EMBL" id="KHK64391.1"/>
    </source>
</evidence>
<dbReference type="Gene3D" id="2.180.10.10">
    <property type="entry name" value="RHS repeat-associated core"/>
    <property type="match status" value="1"/>
</dbReference>
<proteinExistence type="predicted"/>
<reference evidence="2" key="1">
    <citation type="submission" date="2015-03" db="EMBL/GenBank/DDBJ databases">
        <title>Pseudomonas frederiksbergensis hydrocarbon degrader.</title>
        <authorList>
            <person name="Brown L.M."/>
            <person name="Ruiz O.N."/>
            <person name="Mueller S."/>
            <person name="Gunasekera T.S."/>
        </authorList>
    </citation>
    <scope>NUCLEOTIDE SEQUENCE [LARGE SCALE GENOMIC DNA]</scope>
    <source>
        <strain evidence="2">SI8</strain>
    </source>
</reference>
<organism evidence="1 2">
    <name type="scientific">Pseudomonas frederiksbergensis</name>
    <dbReference type="NCBI Taxonomy" id="104087"/>
    <lineage>
        <taxon>Bacteria</taxon>
        <taxon>Pseudomonadati</taxon>
        <taxon>Pseudomonadota</taxon>
        <taxon>Gammaproteobacteria</taxon>
        <taxon>Pseudomonadales</taxon>
        <taxon>Pseudomonadaceae</taxon>
        <taxon>Pseudomonas</taxon>
    </lineage>
</organism>
<evidence type="ECO:0000313" key="2">
    <source>
        <dbReference type="Proteomes" id="UP000030949"/>
    </source>
</evidence>